<keyword evidence="2" id="KW-1185">Reference proteome</keyword>
<dbReference type="Proteomes" id="UP001055072">
    <property type="component" value="Unassembled WGS sequence"/>
</dbReference>
<organism evidence="1 2">
    <name type="scientific">Irpex rosettiformis</name>
    <dbReference type="NCBI Taxonomy" id="378272"/>
    <lineage>
        <taxon>Eukaryota</taxon>
        <taxon>Fungi</taxon>
        <taxon>Dikarya</taxon>
        <taxon>Basidiomycota</taxon>
        <taxon>Agaricomycotina</taxon>
        <taxon>Agaricomycetes</taxon>
        <taxon>Polyporales</taxon>
        <taxon>Irpicaceae</taxon>
        <taxon>Irpex</taxon>
    </lineage>
</organism>
<evidence type="ECO:0000313" key="1">
    <source>
        <dbReference type="EMBL" id="KAI0088481.1"/>
    </source>
</evidence>
<proteinExistence type="predicted"/>
<name>A0ACB8U2R3_9APHY</name>
<reference evidence="1" key="1">
    <citation type="journal article" date="2021" name="Environ. Microbiol.">
        <title>Gene family expansions and transcriptome signatures uncover fungal adaptations to wood decay.</title>
        <authorList>
            <person name="Hage H."/>
            <person name="Miyauchi S."/>
            <person name="Viragh M."/>
            <person name="Drula E."/>
            <person name="Min B."/>
            <person name="Chaduli D."/>
            <person name="Navarro D."/>
            <person name="Favel A."/>
            <person name="Norest M."/>
            <person name="Lesage-Meessen L."/>
            <person name="Balint B."/>
            <person name="Merenyi Z."/>
            <person name="de Eugenio L."/>
            <person name="Morin E."/>
            <person name="Martinez A.T."/>
            <person name="Baldrian P."/>
            <person name="Stursova M."/>
            <person name="Martinez M.J."/>
            <person name="Novotny C."/>
            <person name="Magnuson J.K."/>
            <person name="Spatafora J.W."/>
            <person name="Maurice S."/>
            <person name="Pangilinan J."/>
            <person name="Andreopoulos W."/>
            <person name="LaButti K."/>
            <person name="Hundley H."/>
            <person name="Na H."/>
            <person name="Kuo A."/>
            <person name="Barry K."/>
            <person name="Lipzen A."/>
            <person name="Henrissat B."/>
            <person name="Riley R."/>
            <person name="Ahrendt S."/>
            <person name="Nagy L.G."/>
            <person name="Grigoriev I.V."/>
            <person name="Martin F."/>
            <person name="Rosso M.N."/>
        </authorList>
    </citation>
    <scope>NUCLEOTIDE SEQUENCE</scope>
    <source>
        <strain evidence="1">CBS 384.51</strain>
    </source>
</reference>
<comment type="caution">
    <text evidence="1">The sequence shown here is derived from an EMBL/GenBank/DDBJ whole genome shotgun (WGS) entry which is preliminary data.</text>
</comment>
<protein>
    <submittedName>
        <fullName evidence="1">Uncharacterized protein</fullName>
    </submittedName>
</protein>
<sequence>MSVVIPWSFVSRIPTEVASPNVIEDVSNVRVTIYVAFVGFTILIWDHIVTFPDENRYSTPFIFILNLFGAHFTTDKETGSQLTSGTAYLSPSWTPDILINLNPRGATTIIGINITMLMMLIRVAALYDNGRLVVGSLVACLSLEIACSMVFDSSVGLWASLAAFLPLIYDTIILILTLNRTVGAVRRKTAGRIVMLLLRDGILYYSVIFAITLVYTIMIVSAPPGLQNVAAHLTVTMGSRIMLHLREQANKRHFLGSISGLDSMDSSSTISSIILLRNLVVRPQNSQGIVLEQSSVVHDDEGHVMGRYGASPSKQSHAASPDWHELTSCRPQAVELVRGRKSGARDSRSSY</sequence>
<evidence type="ECO:0000313" key="2">
    <source>
        <dbReference type="Proteomes" id="UP001055072"/>
    </source>
</evidence>
<gene>
    <name evidence="1" type="ORF">BDY19DRAFT_906509</name>
</gene>
<dbReference type="EMBL" id="MU274913">
    <property type="protein sequence ID" value="KAI0088481.1"/>
    <property type="molecule type" value="Genomic_DNA"/>
</dbReference>
<accession>A0ACB8U2R3</accession>